<organism evidence="1 2">
    <name type="scientific">Elysia marginata</name>
    <dbReference type="NCBI Taxonomy" id="1093978"/>
    <lineage>
        <taxon>Eukaryota</taxon>
        <taxon>Metazoa</taxon>
        <taxon>Spiralia</taxon>
        <taxon>Lophotrochozoa</taxon>
        <taxon>Mollusca</taxon>
        <taxon>Gastropoda</taxon>
        <taxon>Heterobranchia</taxon>
        <taxon>Euthyneura</taxon>
        <taxon>Panpulmonata</taxon>
        <taxon>Sacoglossa</taxon>
        <taxon>Placobranchoidea</taxon>
        <taxon>Plakobranchidae</taxon>
        <taxon>Elysia</taxon>
    </lineage>
</organism>
<reference evidence="1 2" key="1">
    <citation type="journal article" date="2021" name="Elife">
        <title>Chloroplast acquisition without the gene transfer in kleptoplastic sea slugs, Plakobranchus ocellatus.</title>
        <authorList>
            <person name="Maeda T."/>
            <person name="Takahashi S."/>
            <person name="Yoshida T."/>
            <person name="Shimamura S."/>
            <person name="Takaki Y."/>
            <person name="Nagai Y."/>
            <person name="Toyoda A."/>
            <person name="Suzuki Y."/>
            <person name="Arimoto A."/>
            <person name="Ishii H."/>
            <person name="Satoh N."/>
            <person name="Nishiyama T."/>
            <person name="Hasebe M."/>
            <person name="Maruyama T."/>
            <person name="Minagawa J."/>
            <person name="Obokata J."/>
            <person name="Shigenobu S."/>
        </authorList>
    </citation>
    <scope>NUCLEOTIDE SEQUENCE [LARGE SCALE GENOMIC DNA]</scope>
</reference>
<name>A0AAV4HF23_9GAST</name>
<gene>
    <name evidence="1" type="ORF">ElyMa_004426400</name>
</gene>
<protein>
    <submittedName>
        <fullName evidence="1">Uncharacterized protein</fullName>
    </submittedName>
</protein>
<dbReference type="Proteomes" id="UP000762676">
    <property type="component" value="Unassembled WGS sequence"/>
</dbReference>
<dbReference type="EMBL" id="BMAT01008923">
    <property type="protein sequence ID" value="GFR95346.1"/>
    <property type="molecule type" value="Genomic_DNA"/>
</dbReference>
<sequence>MYQAIKKFTSNKRTSSGGCVKNKKGDMLFGTEEIMKRWTEYVEDLFDDTRSELDVHSFLQGPDILPTEVESALHQGKMDGSRGRGHRRKSWTANIAEMTNMRVNAAAKAAMEREGRRSMASNFFKEKEPS</sequence>
<evidence type="ECO:0000313" key="1">
    <source>
        <dbReference type="EMBL" id="GFR95346.1"/>
    </source>
</evidence>
<accession>A0AAV4HF23</accession>
<keyword evidence="2" id="KW-1185">Reference proteome</keyword>
<comment type="caution">
    <text evidence="1">The sequence shown here is derived from an EMBL/GenBank/DDBJ whole genome shotgun (WGS) entry which is preliminary data.</text>
</comment>
<dbReference type="AlphaFoldDB" id="A0AAV4HF23"/>
<evidence type="ECO:0000313" key="2">
    <source>
        <dbReference type="Proteomes" id="UP000762676"/>
    </source>
</evidence>
<proteinExistence type="predicted"/>